<dbReference type="RefSeq" id="WP_002729557.1">
    <property type="nucleotide sequence ID" value="NZ_CAHP01000023.1"/>
</dbReference>
<dbReference type="PROSITE" id="PS51257">
    <property type="entry name" value="PROKAR_LIPOPROTEIN"/>
    <property type="match status" value="1"/>
</dbReference>
<evidence type="ECO:0000256" key="7">
    <source>
        <dbReference type="ARBA" id="ARBA00023139"/>
    </source>
</evidence>
<keyword evidence="6 9" id="KW-0472">Membrane</keyword>
<keyword evidence="4 9" id="KW-0812">Transmembrane</keyword>
<dbReference type="SUPFAM" id="SSF56954">
    <property type="entry name" value="Outer membrane efflux proteins (OEP)"/>
    <property type="match status" value="1"/>
</dbReference>
<dbReference type="Gene3D" id="1.20.1600.10">
    <property type="entry name" value="Outer membrane efflux proteins (OEP)"/>
    <property type="match status" value="1"/>
</dbReference>
<evidence type="ECO:0000256" key="1">
    <source>
        <dbReference type="ARBA" id="ARBA00004370"/>
    </source>
</evidence>
<keyword evidence="5" id="KW-0732">Signal</keyword>
<sequence>MKKASVATTSLIALIVTGCASWDEIDRQSAMTDANTLAIAGTAGPSTEAAPWPAEDWWNGYRDEQLNRLIREALSGNPSIKVAEARIRRAEALAGLADSALYPHLDAGASIIDQRFNENGQYPDSLAGRVRTENKIALEGSYSLDLWGGREAEYRSALGNLRASEIDAQAARLDLAASIARTYVRLAGEFDQLDISRDLLRQKQEIQSLTAKLVRAGLVTEVETRQADAAIAATLAEISANEERIALLRYDLAVLVGSGPDRGMTIERPNLTVTTPIGLPSTLPADLIGRRPDIVARRWRIEAATRSIDAAKAQFYPNIDLSAFLGFKSIGLSQFLAASSFMAGAGPAISLPVFDAGRLRSNLAEANANLDITVELYNGAILDALRDVVSQLTSWRANQARLAQERLAVVHLEEAYRLAVLRYREGLTNYLTVLSAEGDLISERRQEAGSRNRQYSISIGLAHALGGGFAPQALPPS</sequence>
<evidence type="ECO:0000313" key="10">
    <source>
        <dbReference type="EMBL" id="CCG41996.1"/>
    </source>
</evidence>
<proteinExistence type="inferred from homology"/>
<name>H8FUF8_MAGML</name>
<dbReference type="EMBL" id="CAHP01000023">
    <property type="protein sequence ID" value="CCG41996.1"/>
    <property type="molecule type" value="Genomic_DNA"/>
</dbReference>
<comment type="subcellular location">
    <subcellularLocation>
        <location evidence="9">Cell membrane</location>
        <topology evidence="9">Lipid-anchor</topology>
    </subcellularLocation>
    <subcellularLocation>
        <location evidence="1">Membrane</location>
    </subcellularLocation>
</comment>
<comment type="similarity">
    <text evidence="2 9">Belongs to the outer membrane factor (OMF) (TC 1.B.17) family.</text>
</comment>
<dbReference type="PANTHER" id="PTHR30203:SF20">
    <property type="entry name" value="MULTIDRUG RESISTANCE OUTER MEMBRANE PROTEIN MDTP-RELATED"/>
    <property type="match status" value="1"/>
</dbReference>
<dbReference type="eggNOG" id="COG1538">
    <property type="taxonomic scope" value="Bacteria"/>
</dbReference>
<evidence type="ECO:0000256" key="6">
    <source>
        <dbReference type="ARBA" id="ARBA00023136"/>
    </source>
</evidence>
<evidence type="ECO:0000256" key="3">
    <source>
        <dbReference type="ARBA" id="ARBA00022452"/>
    </source>
</evidence>
<keyword evidence="3 9" id="KW-1134">Transmembrane beta strand</keyword>
<dbReference type="Pfam" id="PF02321">
    <property type="entry name" value="OEP"/>
    <property type="match status" value="2"/>
</dbReference>
<reference evidence="10 11" key="1">
    <citation type="journal article" date="2012" name="J. Bacteriol.">
        <title>Draft Genome Sequence of the Purple Photosynthetic Bacterium Phaeospirillum molischianum DSM120, a Particularly Versatile Bacterium.</title>
        <authorList>
            <person name="Duquesne K."/>
            <person name="Prima V."/>
            <person name="Ji B."/>
            <person name="Rouy Z."/>
            <person name="Medigue C."/>
            <person name="Talla E."/>
            <person name="Sturgis J.N."/>
        </authorList>
    </citation>
    <scope>NUCLEOTIDE SEQUENCE [LARGE SCALE GENOMIC DNA]</scope>
    <source>
        <strain evidence="11">DSM120</strain>
    </source>
</reference>
<evidence type="ECO:0000256" key="8">
    <source>
        <dbReference type="ARBA" id="ARBA00023288"/>
    </source>
</evidence>
<dbReference type="PANTHER" id="PTHR30203">
    <property type="entry name" value="OUTER MEMBRANE CATION EFFLUX PROTEIN"/>
    <property type="match status" value="1"/>
</dbReference>
<dbReference type="STRING" id="1150626.PHAMO_30152"/>
<evidence type="ECO:0000256" key="5">
    <source>
        <dbReference type="ARBA" id="ARBA00022729"/>
    </source>
</evidence>
<dbReference type="InterPro" id="IPR003423">
    <property type="entry name" value="OMP_efflux"/>
</dbReference>
<dbReference type="Proteomes" id="UP000004169">
    <property type="component" value="Unassembled WGS sequence"/>
</dbReference>
<evidence type="ECO:0000256" key="4">
    <source>
        <dbReference type="ARBA" id="ARBA00022692"/>
    </source>
</evidence>
<comment type="caution">
    <text evidence="10">The sequence shown here is derived from an EMBL/GenBank/DDBJ whole genome shotgun (WGS) entry which is preliminary data.</text>
</comment>
<dbReference type="Gene3D" id="2.20.200.10">
    <property type="entry name" value="Outer membrane efflux proteins (OEP)"/>
    <property type="match status" value="1"/>
</dbReference>
<dbReference type="InterPro" id="IPR010131">
    <property type="entry name" value="MdtP/NodT-like"/>
</dbReference>
<dbReference type="AlphaFoldDB" id="H8FUF8"/>
<organism evidence="10 11">
    <name type="scientific">Magnetospirillum molischianum DSM 120</name>
    <dbReference type="NCBI Taxonomy" id="1150626"/>
    <lineage>
        <taxon>Bacteria</taxon>
        <taxon>Pseudomonadati</taxon>
        <taxon>Pseudomonadota</taxon>
        <taxon>Alphaproteobacteria</taxon>
        <taxon>Rhodospirillales</taxon>
        <taxon>Rhodospirillaceae</taxon>
        <taxon>Magnetospirillum</taxon>
    </lineage>
</organism>
<evidence type="ECO:0000256" key="2">
    <source>
        <dbReference type="ARBA" id="ARBA00007613"/>
    </source>
</evidence>
<evidence type="ECO:0000313" key="11">
    <source>
        <dbReference type="Proteomes" id="UP000004169"/>
    </source>
</evidence>
<dbReference type="GO" id="GO:0005886">
    <property type="term" value="C:plasma membrane"/>
    <property type="evidence" value="ECO:0007669"/>
    <property type="project" value="UniProtKB-SubCell"/>
</dbReference>
<gene>
    <name evidence="10" type="ORF">PHAMO_30152</name>
</gene>
<keyword evidence="8 9" id="KW-0449">Lipoprotein</keyword>
<keyword evidence="11" id="KW-1185">Reference proteome</keyword>
<dbReference type="GO" id="GO:0015562">
    <property type="term" value="F:efflux transmembrane transporter activity"/>
    <property type="evidence" value="ECO:0007669"/>
    <property type="project" value="InterPro"/>
</dbReference>
<dbReference type="OrthoDB" id="9783100at2"/>
<accession>H8FUF8</accession>
<dbReference type="NCBIfam" id="TIGR01845">
    <property type="entry name" value="outer_NodT"/>
    <property type="match status" value="1"/>
</dbReference>
<evidence type="ECO:0000256" key="9">
    <source>
        <dbReference type="RuleBase" id="RU362097"/>
    </source>
</evidence>
<keyword evidence="7 9" id="KW-0564">Palmitate</keyword>
<protein>
    <submittedName>
        <fullName evidence="10">RND efflux system, outer membrane lipoprotein, NodT</fullName>
    </submittedName>
</protein>